<feature type="region of interest" description="Disordered" evidence="1">
    <location>
        <begin position="222"/>
        <end position="262"/>
    </location>
</feature>
<accession>A0A7S4QPC3</accession>
<feature type="compositionally biased region" description="Polar residues" evidence="1">
    <location>
        <begin position="223"/>
        <end position="242"/>
    </location>
</feature>
<organism evidence="2">
    <name type="scientific">Ditylum brightwellii</name>
    <dbReference type="NCBI Taxonomy" id="49249"/>
    <lineage>
        <taxon>Eukaryota</taxon>
        <taxon>Sar</taxon>
        <taxon>Stramenopiles</taxon>
        <taxon>Ochrophyta</taxon>
        <taxon>Bacillariophyta</taxon>
        <taxon>Mediophyceae</taxon>
        <taxon>Lithodesmiophycidae</taxon>
        <taxon>Lithodesmiales</taxon>
        <taxon>Lithodesmiaceae</taxon>
        <taxon>Ditylum</taxon>
    </lineage>
</organism>
<feature type="region of interest" description="Disordered" evidence="1">
    <location>
        <begin position="21"/>
        <end position="45"/>
    </location>
</feature>
<reference evidence="2" key="1">
    <citation type="submission" date="2021-01" db="EMBL/GenBank/DDBJ databases">
        <authorList>
            <person name="Corre E."/>
            <person name="Pelletier E."/>
            <person name="Niang G."/>
            <person name="Scheremetjew M."/>
            <person name="Finn R."/>
            <person name="Kale V."/>
            <person name="Holt S."/>
            <person name="Cochrane G."/>
            <person name="Meng A."/>
            <person name="Brown T."/>
            <person name="Cohen L."/>
        </authorList>
    </citation>
    <scope>NUCLEOTIDE SEQUENCE</scope>
    <source>
        <strain evidence="2">GSO104</strain>
    </source>
</reference>
<dbReference type="EMBL" id="HBNS01007155">
    <property type="protein sequence ID" value="CAE4589770.1"/>
    <property type="molecule type" value="Transcribed_RNA"/>
</dbReference>
<name>A0A7S4QPC3_9STRA</name>
<dbReference type="AlphaFoldDB" id="A0A7S4QPC3"/>
<feature type="region of interest" description="Disordered" evidence="1">
    <location>
        <begin position="62"/>
        <end position="82"/>
    </location>
</feature>
<evidence type="ECO:0000256" key="1">
    <source>
        <dbReference type="SAM" id="MobiDB-lite"/>
    </source>
</evidence>
<protein>
    <submittedName>
        <fullName evidence="2">Uncharacterized protein</fullName>
    </submittedName>
</protein>
<gene>
    <name evidence="2" type="ORF">DBRI00130_LOCUS5802</name>
</gene>
<proteinExistence type="predicted"/>
<sequence>MTNQTIPAYYYHLPKMIIPQQKNTTQPDGTSPKHEKQKVGPSDPATVVAAAKSAFASLGDAGGAILHSEPNQREQSDGSPLVPSDAIMLEKTLSGTVRVPKFDNEGCSEDDSLGVSSLHMSTDSLSVTNLRSSAMHPEKQKKMELPIDPTRKKRNVEWLRQHFFSLNEVAQLPFNHADLWKLHQYFFSPIESSGVNNGEKVEIGTASSTSLSDKVGCCADPSTAGQFDSQRNTESYSNSLLPNRNERRSEVPPQLPAKLTRKSSVPGLSRKVSYRVLTDALSATPITSNCNSNGFGSAGRRRTISVLGDNGVGDPISQPASKRARNNKLRIAYYPRIKEKLELLRSKADQQNTLILLRQLKFVESVMFKGRDIYSESRVGVDDPNLATLTGTIDVEIILVDML</sequence>
<evidence type="ECO:0000313" key="2">
    <source>
        <dbReference type="EMBL" id="CAE4589770.1"/>
    </source>
</evidence>